<evidence type="ECO:0000256" key="4">
    <source>
        <dbReference type="ARBA" id="ARBA00022692"/>
    </source>
</evidence>
<dbReference type="InterPro" id="IPR004710">
    <property type="entry name" value="Bilac:Na_transpt"/>
</dbReference>
<evidence type="ECO:0000313" key="9">
    <source>
        <dbReference type="EMBL" id="KAF5796165.1"/>
    </source>
</evidence>
<comment type="similarity">
    <text evidence="3">Belongs to the bile acid:sodium symporter (BASS) (TC 2.A.28) family.</text>
</comment>
<evidence type="ECO:0000256" key="3">
    <source>
        <dbReference type="ARBA" id="ARBA00006528"/>
    </source>
</evidence>
<evidence type="ECO:0000256" key="7">
    <source>
        <dbReference type="SAM" id="MobiDB-lite"/>
    </source>
</evidence>
<dbReference type="EMBL" id="CM007897">
    <property type="protein sequence ID" value="OTG19240.1"/>
    <property type="molecule type" value="Genomic_DNA"/>
</dbReference>
<gene>
    <name evidence="10" type="ORF">HannXRQ_Chr08g0231881</name>
    <name evidence="9" type="ORF">HanXRQr2_Chr08g0348211</name>
</gene>
<evidence type="ECO:0000256" key="6">
    <source>
        <dbReference type="ARBA" id="ARBA00023136"/>
    </source>
</evidence>
<keyword evidence="5 8" id="KW-1133">Transmembrane helix</keyword>
<dbReference type="OMA" id="NIMMETT"/>
<feature type="transmembrane region" description="Helical" evidence="8">
    <location>
        <begin position="374"/>
        <end position="395"/>
    </location>
</feature>
<comment type="subcellular location">
    <subcellularLocation>
        <location evidence="2">Membrane</location>
        <topology evidence="2">Multi-pass membrane protein</topology>
    </subcellularLocation>
    <subcellularLocation>
        <location evidence="1">Plastid</location>
        <location evidence="1">Chloroplast envelope</location>
    </subcellularLocation>
</comment>
<evidence type="ECO:0000256" key="8">
    <source>
        <dbReference type="SAM" id="Phobius"/>
    </source>
</evidence>
<dbReference type="GO" id="GO:0016020">
    <property type="term" value="C:membrane"/>
    <property type="evidence" value="ECO:0007669"/>
    <property type="project" value="UniProtKB-SubCell"/>
</dbReference>
<keyword evidence="4 8" id="KW-0812">Transmembrane</keyword>
<feature type="transmembrane region" description="Helical" evidence="8">
    <location>
        <begin position="214"/>
        <end position="243"/>
    </location>
</feature>
<dbReference type="Pfam" id="PF01758">
    <property type="entry name" value="SBF"/>
    <property type="match status" value="1"/>
</dbReference>
<dbReference type="GO" id="GO:0009941">
    <property type="term" value="C:chloroplast envelope"/>
    <property type="evidence" value="ECO:0007669"/>
    <property type="project" value="UniProtKB-SubCell"/>
</dbReference>
<feature type="transmembrane region" description="Helical" evidence="8">
    <location>
        <begin position="98"/>
        <end position="116"/>
    </location>
</feature>
<feature type="region of interest" description="Disordered" evidence="7">
    <location>
        <begin position="1"/>
        <end position="23"/>
    </location>
</feature>
<dbReference type="Proteomes" id="UP000215914">
    <property type="component" value="Chromosome 8"/>
</dbReference>
<evidence type="ECO:0000256" key="2">
    <source>
        <dbReference type="ARBA" id="ARBA00004141"/>
    </source>
</evidence>
<evidence type="ECO:0000313" key="10">
    <source>
        <dbReference type="EMBL" id="OTG19240.1"/>
    </source>
</evidence>
<dbReference type="FunCoup" id="A0A251U7D4">
    <property type="interactions" value="397"/>
</dbReference>
<reference evidence="9" key="3">
    <citation type="submission" date="2020-06" db="EMBL/GenBank/DDBJ databases">
        <title>Helianthus annuus Genome sequencing and assembly Release 2.</title>
        <authorList>
            <person name="Gouzy J."/>
            <person name="Langlade N."/>
            <person name="Munos S."/>
        </authorList>
    </citation>
    <scope>NUCLEOTIDE SEQUENCE</scope>
    <source>
        <tissue evidence="9">Leaves</tissue>
    </source>
</reference>
<dbReference type="InParanoid" id="A0A251U7D4"/>
<evidence type="ECO:0000256" key="1">
    <source>
        <dbReference type="ARBA" id="ARBA00004119"/>
    </source>
</evidence>
<proteinExistence type="inferred from homology"/>
<reference evidence="10" key="2">
    <citation type="submission" date="2017-02" db="EMBL/GenBank/DDBJ databases">
        <title>Sunflower complete genome.</title>
        <authorList>
            <person name="Langlade N."/>
            <person name="Munos S."/>
        </authorList>
    </citation>
    <scope>NUCLEOTIDE SEQUENCE [LARGE SCALE GENOMIC DNA]</scope>
    <source>
        <tissue evidence="10">Leaves</tissue>
    </source>
</reference>
<keyword evidence="11" id="KW-1185">Reference proteome</keyword>
<dbReference type="Gramene" id="mRNA:HanXRQr2_Chr08g0348211">
    <property type="protein sequence ID" value="mRNA:HanXRQr2_Chr08g0348211"/>
    <property type="gene ID" value="HanXRQr2_Chr08g0348211"/>
</dbReference>
<evidence type="ECO:0000256" key="5">
    <source>
        <dbReference type="ARBA" id="ARBA00022989"/>
    </source>
</evidence>
<feature type="transmembrane region" description="Helical" evidence="8">
    <location>
        <begin position="279"/>
        <end position="303"/>
    </location>
</feature>
<feature type="transmembrane region" description="Helical" evidence="8">
    <location>
        <begin position="128"/>
        <end position="146"/>
    </location>
</feature>
<dbReference type="EMBL" id="MNCJ02000323">
    <property type="protein sequence ID" value="KAF5796165.1"/>
    <property type="molecule type" value="Genomic_DNA"/>
</dbReference>
<dbReference type="PANTHER" id="PTHR10361:SF33">
    <property type="entry name" value="SODIUM_METABOLITE COTRANSPORTER BASS3, CHLOROPLASTIC-RELATED"/>
    <property type="match status" value="1"/>
</dbReference>
<protein>
    <submittedName>
        <fullName evidence="9">Bile acid:sodium symporter/arsenical resistance protein Acr3</fullName>
    </submittedName>
    <submittedName>
        <fullName evidence="10">Putative sodium Bile acid symporter family</fullName>
    </submittedName>
</protein>
<dbReference type="STRING" id="4232.A0A251U7D4"/>
<dbReference type="OrthoDB" id="203097at2759"/>
<keyword evidence="6 8" id="KW-0472">Membrane</keyword>
<feature type="transmembrane region" description="Helical" evidence="8">
    <location>
        <begin position="255"/>
        <end position="273"/>
    </location>
</feature>
<name>A0A251U7D4_HELAN</name>
<dbReference type="PANTHER" id="PTHR10361">
    <property type="entry name" value="SODIUM-BILE ACID COTRANSPORTER"/>
    <property type="match status" value="1"/>
</dbReference>
<dbReference type="AlphaFoldDB" id="A0A251U7D4"/>
<accession>A0A251U7D4</accession>
<dbReference type="InterPro" id="IPR002657">
    <property type="entry name" value="BilAc:Na_symport/Acr3"/>
</dbReference>
<dbReference type="InterPro" id="IPR038770">
    <property type="entry name" value="Na+/solute_symporter_sf"/>
</dbReference>
<evidence type="ECO:0000313" key="11">
    <source>
        <dbReference type="Proteomes" id="UP000215914"/>
    </source>
</evidence>
<reference evidence="9 11" key="1">
    <citation type="journal article" date="2017" name="Nature">
        <title>The sunflower genome provides insights into oil metabolism, flowering and Asterid evolution.</title>
        <authorList>
            <person name="Badouin H."/>
            <person name="Gouzy J."/>
            <person name="Grassa C.J."/>
            <person name="Murat F."/>
            <person name="Staton S.E."/>
            <person name="Cottret L."/>
            <person name="Lelandais-Briere C."/>
            <person name="Owens G.L."/>
            <person name="Carrere S."/>
            <person name="Mayjonade B."/>
            <person name="Legrand L."/>
            <person name="Gill N."/>
            <person name="Kane N.C."/>
            <person name="Bowers J.E."/>
            <person name="Hubner S."/>
            <person name="Bellec A."/>
            <person name="Berard A."/>
            <person name="Berges H."/>
            <person name="Blanchet N."/>
            <person name="Boniface M.C."/>
            <person name="Brunel D."/>
            <person name="Catrice O."/>
            <person name="Chaidir N."/>
            <person name="Claudel C."/>
            <person name="Donnadieu C."/>
            <person name="Faraut T."/>
            <person name="Fievet G."/>
            <person name="Helmstetter N."/>
            <person name="King M."/>
            <person name="Knapp S.J."/>
            <person name="Lai Z."/>
            <person name="Le Paslier M.C."/>
            <person name="Lippi Y."/>
            <person name="Lorenzon L."/>
            <person name="Mandel J.R."/>
            <person name="Marage G."/>
            <person name="Marchand G."/>
            <person name="Marquand E."/>
            <person name="Bret-Mestries E."/>
            <person name="Morien E."/>
            <person name="Nambeesan S."/>
            <person name="Nguyen T."/>
            <person name="Pegot-Espagnet P."/>
            <person name="Pouilly N."/>
            <person name="Raftis F."/>
            <person name="Sallet E."/>
            <person name="Schiex T."/>
            <person name="Thomas J."/>
            <person name="Vandecasteele C."/>
            <person name="Vares D."/>
            <person name="Vear F."/>
            <person name="Vautrin S."/>
            <person name="Crespi M."/>
            <person name="Mangin B."/>
            <person name="Burke J.M."/>
            <person name="Salse J."/>
            <person name="Munos S."/>
            <person name="Vincourt P."/>
            <person name="Rieseberg L.H."/>
            <person name="Langlade N.B."/>
        </authorList>
    </citation>
    <scope>NUCLEOTIDE SEQUENCE [LARGE SCALE GENOMIC DNA]</scope>
    <source>
        <strain evidence="11">cv. SF193</strain>
        <tissue evidence="9">Leaves</tissue>
    </source>
</reference>
<sequence>MSSSIPHLSVTPPLNSHTQTPTHKPFFLKPINRKKYFPAKLSFSGDGCSAAFACSTSENLIGKVGWCRREGKVNNILSYVTNPDSGSVVVVNGDASQILSAALPFVVALTAVAALTQPLTFTWVSKELYAPALGGIMLSIGIKLSIEDFALAFKRPLPLSMGFLAQYALKPALGVFVARSFGVAPMFYAGFVLMACVSGAQLSSYASFLSKGDVALSILLTSSSTIASVLFTPLLTGLLIGSVVPVDAIAMSKSILQVVLVPVTLGLVLNTYAKPVVSVLQPVMPFVAMFCTSICIGSPLAINRAQILSIEGLKLLWPVLTFHVVSFIAGYYISKLPFCRQEENVSRTISLCTGMQSSTLAGLLATQFLGSSQAVPPACSVVAMAIMGLCLASFWGNGYRIRDLLYIFSPQTDSTVSP</sequence>
<feature type="transmembrane region" description="Helical" evidence="8">
    <location>
        <begin position="315"/>
        <end position="333"/>
    </location>
</feature>
<feature type="compositionally biased region" description="Polar residues" evidence="7">
    <location>
        <begin position="1"/>
        <end position="22"/>
    </location>
</feature>
<dbReference type="Gene3D" id="1.20.1530.20">
    <property type="match status" value="1"/>
</dbReference>
<organism evidence="10 11">
    <name type="scientific">Helianthus annuus</name>
    <name type="common">Common sunflower</name>
    <dbReference type="NCBI Taxonomy" id="4232"/>
    <lineage>
        <taxon>Eukaryota</taxon>
        <taxon>Viridiplantae</taxon>
        <taxon>Streptophyta</taxon>
        <taxon>Embryophyta</taxon>
        <taxon>Tracheophyta</taxon>
        <taxon>Spermatophyta</taxon>
        <taxon>Magnoliopsida</taxon>
        <taxon>eudicotyledons</taxon>
        <taxon>Gunneridae</taxon>
        <taxon>Pentapetalae</taxon>
        <taxon>asterids</taxon>
        <taxon>campanulids</taxon>
        <taxon>Asterales</taxon>
        <taxon>Asteraceae</taxon>
        <taxon>Asteroideae</taxon>
        <taxon>Heliantheae alliance</taxon>
        <taxon>Heliantheae</taxon>
        <taxon>Helianthus</taxon>
    </lineage>
</organism>